<dbReference type="GO" id="GO:0035721">
    <property type="term" value="P:intraciliary retrograde transport"/>
    <property type="evidence" value="ECO:0007669"/>
    <property type="project" value="InterPro"/>
</dbReference>
<dbReference type="GO" id="GO:0005813">
    <property type="term" value="C:centrosome"/>
    <property type="evidence" value="ECO:0007669"/>
    <property type="project" value="UniProtKB-SubCell"/>
</dbReference>
<evidence type="ECO:0000256" key="7">
    <source>
        <dbReference type="ARBA" id="ARBA00022490"/>
    </source>
</evidence>
<keyword evidence="14" id="KW-0966">Cell projection</keyword>
<accession>A0A553PIC6</accession>
<keyword evidence="7" id="KW-0963">Cytoplasm</keyword>
<comment type="subcellular location">
    <subcellularLocation>
        <location evidence="3">Cytoplasm</location>
        <location evidence="3">Cytoskeleton</location>
        <location evidence="3">Cilium axoneme</location>
    </subcellularLocation>
    <subcellularLocation>
        <location evidence="1">Cytoplasm</location>
        <location evidence="1">Cytoskeleton</location>
        <location evidence="1">Cilium basal body</location>
    </subcellularLocation>
    <subcellularLocation>
        <location evidence="2">Cytoplasm</location>
        <location evidence="2">Cytoskeleton</location>
        <location evidence="2">Microtubule organizing center</location>
        <location evidence="2">Centrosome</location>
    </subcellularLocation>
</comment>
<keyword evidence="11" id="KW-0969">Cilium</keyword>
<dbReference type="GO" id="GO:0005874">
    <property type="term" value="C:microtubule"/>
    <property type="evidence" value="ECO:0007669"/>
    <property type="project" value="UniProtKB-KW"/>
</dbReference>
<name>A0A553PIC6_TIGCA</name>
<keyword evidence="8" id="KW-0493">Microtubule</keyword>
<keyword evidence="6" id="KW-0217">Developmental protein</keyword>
<evidence type="ECO:0000313" key="16">
    <source>
        <dbReference type="EMBL" id="TRY77427.1"/>
    </source>
</evidence>
<dbReference type="PANTHER" id="PTHR13236">
    <property type="entry name" value="DYNEIN 2 LIGHT INTERMEDIATE CHAIN, ISOFORM 2"/>
    <property type="match status" value="1"/>
</dbReference>
<evidence type="ECO:0000256" key="15">
    <source>
        <dbReference type="SAM" id="MobiDB-lite"/>
    </source>
</evidence>
<keyword evidence="17" id="KW-1185">Reference proteome</keyword>
<feature type="region of interest" description="Disordered" evidence="15">
    <location>
        <begin position="268"/>
        <end position="320"/>
    </location>
</feature>
<protein>
    <recommendedName>
        <fullName evidence="5">Cytoplasmic dynein 2 light intermediate chain 1</fullName>
    </recommendedName>
</protein>
<evidence type="ECO:0000256" key="5">
    <source>
        <dbReference type="ARBA" id="ARBA00018863"/>
    </source>
</evidence>
<evidence type="ECO:0000256" key="8">
    <source>
        <dbReference type="ARBA" id="ARBA00022701"/>
    </source>
</evidence>
<dbReference type="InterPro" id="IPR027417">
    <property type="entry name" value="P-loop_NTPase"/>
</dbReference>
<dbReference type="GO" id="GO:0035735">
    <property type="term" value="P:intraciliary transport involved in cilium assembly"/>
    <property type="evidence" value="ECO:0007669"/>
    <property type="project" value="InterPro"/>
</dbReference>
<evidence type="ECO:0000256" key="11">
    <source>
        <dbReference type="ARBA" id="ARBA00023069"/>
    </source>
</evidence>
<dbReference type="PANTHER" id="PTHR13236:SF0">
    <property type="entry name" value="CYTOPLASMIC DYNEIN 2 LIGHT INTERMEDIATE CHAIN 1"/>
    <property type="match status" value="1"/>
</dbReference>
<evidence type="ECO:0000313" key="17">
    <source>
        <dbReference type="Proteomes" id="UP000318571"/>
    </source>
</evidence>
<evidence type="ECO:0000256" key="10">
    <source>
        <dbReference type="ARBA" id="ARBA00023017"/>
    </source>
</evidence>
<dbReference type="AlphaFoldDB" id="A0A553PIC6"/>
<dbReference type="InterPro" id="IPR022780">
    <property type="entry name" value="Dynein_light_int_chain"/>
</dbReference>
<reference evidence="16 17" key="1">
    <citation type="journal article" date="2018" name="Nat. Ecol. Evol.">
        <title>Genomic signatures of mitonuclear coevolution across populations of Tigriopus californicus.</title>
        <authorList>
            <person name="Barreto F.S."/>
            <person name="Watson E.T."/>
            <person name="Lima T.G."/>
            <person name="Willett C.S."/>
            <person name="Edmands S."/>
            <person name="Li W."/>
            <person name="Burton R.S."/>
        </authorList>
    </citation>
    <scope>NUCLEOTIDE SEQUENCE [LARGE SCALE GENOMIC DNA]</scope>
    <source>
        <strain evidence="16 17">San Diego</strain>
    </source>
</reference>
<keyword evidence="13" id="KW-0206">Cytoskeleton</keyword>
<proteinExistence type="inferred from homology"/>
<dbReference type="Proteomes" id="UP000318571">
    <property type="component" value="Chromosome 5"/>
</dbReference>
<dbReference type="GO" id="GO:0045504">
    <property type="term" value="F:dynein heavy chain binding"/>
    <property type="evidence" value="ECO:0007669"/>
    <property type="project" value="TreeGrafter"/>
</dbReference>
<dbReference type="SUPFAM" id="SSF52540">
    <property type="entry name" value="P-loop containing nucleoside triphosphate hydrolases"/>
    <property type="match status" value="1"/>
</dbReference>
<dbReference type="STRING" id="6832.A0A553PIC6"/>
<dbReference type="InterPro" id="IPR040045">
    <property type="entry name" value="DYNC2LI1"/>
</dbReference>
<keyword evidence="12" id="KW-0505">Motor protein</keyword>
<evidence type="ECO:0000256" key="9">
    <source>
        <dbReference type="ARBA" id="ARBA00022794"/>
    </source>
</evidence>
<dbReference type="EMBL" id="VCGU01000004">
    <property type="protein sequence ID" value="TRY77427.1"/>
    <property type="molecule type" value="Genomic_DNA"/>
</dbReference>
<evidence type="ECO:0000256" key="14">
    <source>
        <dbReference type="ARBA" id="ARBA00023273"/>
    </source>
</evidence>
<evidence type="ECO:0000256" key="4">
    <source>
        <dbReference type="ARBA" id="ARBA00006831"/>
    </source>
</evidence>
<evidence type="ECO:0000256" key="6">
    <source>
        <dbReference type="ARBA" id="ARBA00022473"/>
    </source>
</evidence>
<comment type="similarity">
    <text evidence="4">Belongs to the dynein light intermediate chain family.</text>
</comment>
<dbReference type="GO" id="GO:0036064">
    <property type="term" value="C:ciliary basal body"/>
    <property type="evidence" value="ECO:0007669"/>
    <property type="project" value="TreeGrafter"/>
</dbReference>
<evidence type="ECO:0000256" key="1">
    <source>
        <dbReference type="ARBA" id="ARBA00004120"/>
    </source>
</evidence>
<keyword evidence="9" id="KW-0970">Cilium biogenesis/degradation</keyword>
<evidence type="ECO:0000256" key="2">
    <source>
        <dbReference type="ARBA" id="ARBA00004300"/>
    </source>
</evidence>
<evidence type="ECO:0000256" key="13">
    <source>
        <dbReference type="ARBA" id="ARBA00023212"/>
    </source>
</evidence>
<dbReference type="GO" id="GO:0005868">
    <property type="term" value="C:cytoplasmic dynein complex"/>
    <property type="evidence" value="ECO:0007669"/>
    <property type="project" value="InterPro"/>
</dbReference>
<evidence type="ECO:0000256" key="3">
    <source>
        <dbReference type="ARBA" id="ARBA00004430"/>
    </source>
</evidence>
<dbReference type="OMA" id="FWEIAQG"/>
<comment type="caution">
    <text evidence="16">The sequence shown here is derived from an EMBL/GenBank/DDBJ whole genome shotgun (WGS) entry which is preliminary data.</text>
</comment>
<dbReference type="Gene3D" id="3.40.50.300">
    <property type="entry name" value="P-loop containing nucleotide triphosphate hydrolases"/>
    <property type="match status" value="1"/>
</dbReference>
<dbReference type="Pfam" id="PF05783">
    <property type="entry name" value="DLIC"/>
    <property type="match status" value="1"/>
</dbReference>
<organism evidence="16 17">
    <name type="scientific">Tigriopus californicus</name>
    <name type="common">Marine copepod</name>
    <dbReference type="NCBI Taxonomy" id="6832"/>
    <lineage>
        <taxon>Eukaryota</taxon>
        <taxon>Metazoa</taxon>
        <taxon>Ecdysozoa</taxon>
        <taxon>Arthropoda</taxon>
        <taxon>Crustacea</taxon>
        <taxon>Multicrustacea</taxon>
        <taxon>Hexanauplia</taxon>
        <taxon>Copepoda</taxon>
        <taxon>Harpacticoida</taxon>
        <taxon>Harpacticidae</taxon>
        <taxon>Tigriopus</taxon>
    </lineage>
</organism>
<evidence type="ECO:0000256" key="12">
    <source>
        <dbReference type="ARBA" id="ARBA00023175"/>
    </source>
</evidence>
<keyword evidence="10" id="KW-0243">Dynein</keyword>
<gene>
    <name evidence="16" type="ORF">TCAL_06882</name>
</gene>
<feature type="compositionally biased region" description="Basic and acidic residues" evidence="15">
    <location>
        <begin position="279"/>
        <end position="320"/>
    </location>
</feature>
<sequence>MAPTTENVWDAAIAFDKKRKEAQVLHGQAETTLLVIGSKSVGKSTLIHKFLERQEAAKSTLALEYTFGRKTNQSLIKDVSHIWELGGGTLFSKLLETPLAPSKLESVRVVVMVDLADPSQLWFTLESLITAVLSHIQISLKSAKGKEMDLGDKLKALSDPHIDGEHPDIAKNMEPEKKKIICRAMRFFAHYHGATLQFYTSKDSGSVKKARDLLSQLAFGTEPNKGVSQDYNKPLIIPAWSDSFAAIINEDTANMDMMKHHFTTHYPQSVNEGTALPDDPAKDPNFREPEIDQLRSQKDEDLERYRKDIEKRAKQMGDEF</sequence>
<dbReference type="GO" id="GO:0005930">
    <property type="term" value="C:axoneme"/>
    <property type="evidence" value="ECO:0007669"/>
    <property type="project" value="UniProtKB-SubCell"/>
</dbReference>